<evidence type="ECO:0000313" key="1">
    <source>
        <dbReference type="EMBL" id="SPZ83735.1"/>
    </source>
</evidence>
<dbReference type="Proteomes" id="UP000251241">
    <property type="component" value="Unassembled WGS sequence"/>
</dbReference>
<proteinExistence type="predicted"/>
<evidence type="ECO:0008006" key="3">
    <source>
        <dbReference type="Google" id="ProtNLM"/>
    </source>
</evidence>
<name>A0A2X2J9L6_SPHMU</name>
<dbReference type="RefSeq" id="WP_112373589.1">
    <property type="nucleotide sequence ID" value="NZ_CP069793.1"/>
</dbReference>
<reference evidence="1 2" key="1">
    <citation type="submission" date="2018-06" db="EMBL/GenBank/DDBJ databases">
        <authorList>
            <consortium name="Pathogen Informatics"/>
            <person name="Doyle S."/>
        </authorList>
    </citation>
    <scope>NUCLEOTIDE SEQUENCE [LARGE SCALE GENOMIC DNA]</scope>
    <source>
        <strain evidence="1 2">NCTC11343</strain>
    </source>
</reference>
<protein>
    <recommendedName>
        <fullName evidence="3">Lipoprotein</fullName>
    </recommendedName>
</protein>
<sequence>MKNTLQIIAMLLLVSSCGLFKKVEKTKASQEFGIKEKNTESATIAQKTGHIQVVGLAKEALVTDEYVMQIEGEGIQIMQDGVVQLHKGKVYAKKEHYSEKLQLERRLNTNWKDHKAKSSQQIETKTELTKEQSKEVAKPAVSSLLYFLMGCSILVGLIIWWINKRKLIRIW</sequence>
<dbReference type="GeneID" id="97179261"/>
<gene>
    <name evidence="1" type="ORF">NCTC11343_00254</name>
</gene>
<evidence type="ECO:0000313" key="2">
    <source>
        <dbReference type="Proteomes" id="UP000251241"/>
    </source>
</evidence>
<organism evidence="1 2">
    <name type="scientific">Sphingobacterium multivorum</name>
    <dbReference type="NCBI Taxonomy" id="28454"/>
    <lineage>
        <taxon>Bacteria</taxon>
        <taxon>Pseudomonadati</taxon>
        <taxon>Bacteroidota</taxon>
        <taxon>Sphingobacteriia</taxon>
        <taxon>Sphingobacteriales</taxon>
        <taxon>Sphingobacteriaceae</taxon>
        <taxon>Sphingobacterium</taxon>
    </lineage>
</organism>
<dbReference type="AlphaFoldDB" id="A0A2X2J9L6"/>
<accession>A0A2X2J9L6</accession>
<dbReference type="EMBL" id="UAUU01000002">
    <property type="protein sequence ID" value="SPZ83735.1"/>
    <property type="molecule type" value="Genomic_DNA"/>
</dbReference>
<dbReference type="PROSITE" id="PS51257">
    <property type="entry name" value="PROKAR_LIPOPROTEIN"/>
    <property type="match status" value="1"/>
</dbReference>